<accession>A0A9N9MIQ0</accession>
<organism evidence="1 2">
    <name type="scientific">Ceutorhynchus assimilis</name>
    <name type="common">cabbage seed weevil</name>
    <dbReference type="NCBI Taxonomy" id="467358"/>
    <lineage>
        <taxon>Eukaryota</taxon>
        <taxon>Metazoa</taxon>
        <taxon>Ecdysozoa</taxon>
        <taxon>Arthropoda</taxon>
        <taxon>Hexapoda</taxon>
        <taxon>Insecta</taxon>
        <taxon>Pterygota</taxon>
        <taxon>Neoptera</taxon>
        <taxon>Endopterygota</taxon>
        <taxon>Coleoptera</taxon>
        <taxon>Polyphaga</taxon>
        <taxon>Cucujiformia</taxon>
        <taxon>Curculionidae</taxon>
        <taxon>Ceutorhynchinae</taxon>
        <taxon>Ceutorhynchus</taxon>
    </lineage>
</organism>
<dbReference type="EMBL" id="OU892289">
    <property type="protein sequence ID" value="CAG9763054.1"/>
    <property type="molecule type" value="Genomic_DNA"/>
</dbReference>
<protein>
    <recommendedName>
        <fullName evidence="3">F-box domain-containing protein</fullName>
    </recommendedName>
</protein>
<evidence type="ECO:0008006" key="3">
    <source>
        <dbReference type="Google" id="ProtNLM"/>
    </source>
</evidence>
<keyword evidence="2" id="KW-1185">Reference proteome</keyword>
<dbReference type="OrthoDB" id="9974792at2759"/>
<name>A0A9N9MIQ0_9CUCU</name>
<proteinExistence type="predicted"/>
<dbReference type="Proteomes" id="UP001152799">
    <property type="component" value="Chromosome 13"/>
</dbReference>
<dbReference type="AlphaFoldDB" id="A0A9N9MIQ0"/>
<dbReference type="Gene3D" id="3.80.10.10">
    <property type="entry name" value="Ribonuclease Inhibitor"/>
    <property type="match status" value="1"/>
</dbReference>
<gene>
    <name evidence="1" type="ORF">CEUTPL_LOCUS3724</name>
</gene>
<evidence type="ECO:0000313" key="2">
    <source>
        <dbReference type="Proteomes" id="UP001152799"/>
    </source>
</evidence>
<sequence>MENQQWRFMPMEILGIVFRYLMRRRDKLAFILVCPEWMEAVDFKVFWAKFIVKIDEDFSEPSLIYLTQKYYKYITILEIGWGNTRNHSLFFMRFRDIIKRVGRFFTILYEHYVQLHRLNIFDWYDVHALRKLSYLLMRFMKRQYYLKAVTLNNANFPDIAFSNSLLAFLRSKSSLKHMTLHFSTFNARKLFDCFAFSTTMELFQNLEIISIDCWIFYKFFDKLQMKFNKVRLIYLYLDYTFKKAEPVIRIRQCQWEKFHEYFPHAVVNYIIDRPMKDKQFEGILQSQYILVSFIWNYYPYKESCLVDCYQCLQRIVDLQSENIEYINLTLPTDDLDTLQYKLRSFKRICSKLKSFLLNNEELMVKKPIFSK</sequence>
<dbReference type="InterPro" id="IPR032675">
    <property type="entry name" value="LRR_dom_sf"/>
</dbReference>
<evidence type="ECO:0000313" key="1">
    <source>
        <dbReference type="EMBL" id="CAG9763054.1"/>
    </source>
</evidence>
<reference evidence="1" key="1">
    <citation type="submission" date="2022-01" db="EMBL/GenBank/DDBJ databases">
        <authorList>
            <person name="King R."/>
        </authorList>
    </citation>
    <scope>NUCLEOTIDE SEQUENCE</scope>
</reference>